<evidence type="ECO:0000256" key="2">
    <source>
        <dbReference type="ARBA" id="ARBA00023242"/>
    </source>
</evidence>
<protein>
    <recommendedName>
        <fullName evidence="3">Xylanolytic transcriptional activator regulatory domain-containing protein</fullName>
    </recommendedName>
</protein>
<evidence type="ECO:0000313" key="4">
    <source>
        <dbReference type="EMBL" id="KAJ4252840.1"/>
    </source>
</evidence>
<accession>A0A9W8RTT4</accession>
<dbReference type="SMART" id="SM00906">
    <property type="entry name" value="Fungal_trans"/>
    <property type="match status" value="1"/>
</dbReference>
<dbReference type="Proteomes" id="UP001152049">
    <property type="component" value="Unassembled WGS sequence"/>
</dbReference>
<feature type="domain" description="Xylanolytic transcriptional activator regulatory" evidence="3">
    <location>
        <begin position="62"/>
        <end position="135"/>
    </location>
</feature>
<dbReference type="PANTHER" id="PTHR31001:SF91">
    <property type="entry name" value="ZN(II)2CYS6 TRANSCRIPTION FACTOR (EUROFUNG)"/>
    <property type="match status" value="1"/>
</dbReference>
<dbReference type="AlphaFoldDB" id="A0A9W8RTT4"/>
<dbReference type="OrthoDB" id="435881at2759"/>
<dbReference type="PANTHER" id="PTHR31001">
    <property type="entry name" value="UNCHARACTERIZED TRANSCRIPTIONAL REGULATORY PROTEIN"/>
    <property type="match status" value="1"/>
</dbReference>
<dbReference type="Pfam" id="PF04082">
    <property type="entry name" value="Fungal_trans"/>
    <property type="match status" value="1"/>
</dbReference>
<gene>
    <name evidence="4" type="ORF">NW762_010746</name>
</gene>
<evidence type="ECO:0000259" key="3">
    <source>
        <dbReference type="SMART" id="SM00906"/>
    </source>
</evidence>
<reference evidence="4" key="1">
    <citation type="submission" date="2022-09" db="EMBL/GenBank/DDBJ databases">
        <title>Fusarium specimens isolated from Avocado Roots.</title>
        <authorList>
            <person name="Stajich J."/>
            <person name="Roper C."/>
            <person name="Heimlech-Rivalta G."/>
        </authorList>
    </citation>
    <scope>NUCLEOTIDE SEQUENCE</scope>
    <source>
        <strain evidence="4">CF00136</strain>
    </source>
</reference>
<dbReference type="GO" id="GO:0006351">
    <property type="term" value="P:DNA-templated transcription"/>
    <property type="evidence" value="ECO:0007669"/>
    <property type="project" value="InterPro"/>
</dbReference>
<dbReference type="InterPro" id="IPR050613">
    <property type="entry name" value="Sec_Metabolite_Reg"/>
</dbReference>
<evidence type="ECO:0000313" key="5">
    <source>
        <dbReference type="Proteomes" id="UP001152049"/>
    </source>
</evidence>
<dbReference type="EMBL" id="JAOQAZ010000025">
    <property type="protein sequence ID" value="KAJ4252840.1"/>
    <property type="molecule type" value="Genomic_DNA"/>
</dbReference>
<dbReference type="InterPro" id="IPR007219">
    <property type="entry name" value="XnlR_reg_dom"/>
</dbReference>
<dbReference type="GO" id="GO:0003677">
    <property type="term" value="F:DNA binding"/>
    <property type="evidence" value="ECO:0007669"/>
    <property type="project" value="InterPro"/>
</dbReference>
<dbReference type="CDD" id="cd12148">
    <property type="entry name" value="fungal_TF_MHR"/>
    <property type="match status" value="1"/>
</dbReference>
<comment type="caution">
    <text evidence="4">The sequence shown here is derived from an EMBL/GenBank/DDBJ whole genome shotgun (WGS) entry which is preliminary data.</text>
</comment>
<evidence type="ECO:0000256" key="1">
    <source>
        <dbReference type="ARBA" id="ARBA00004123"/>
    </source>
</evidence>
<dbReference type="GO" id="GO:0008270">
    <property type="term" value="F:zinc ion binding"/>
    <property type="evidence" value="ECO:0007669"/>
    <property type="project" value="InterPro"/>
</dbReference>
<keyword evidence="2" id="KW-0539">Nucleus</keyword>
<proteinExistence type="predicted"/>
<name>A0A9W8RTT4_9HYPO</name>
<comment type="subcellular location">
    <subcellularLocation>
        <location evidence="1">Nucleus</location>
    </subcellularLocation>
</comment>
<organism evidence="4 5">
    <name type="scientific">Fusarium torreyae</name>
    <dbReference type="NCBI Taxonomy" id="1237075"/>
    <lineage>
        <taxon>Eukaryota</taxon>
        <taxon>Fungi</taxon>
        <taxon>Dikarya</taxon>
        <taxon>Ascomycota</taxon>
        <taxon>Pezizomycotina</taxon>
        <taxon>Sordariomycetes</taxon>
        <taxon>Hypocreomycetidae</taxon>
        <taxon>Hypocreales</taxon>
        <taxon>Nectriaceae</taxon>
        <taxon>Fusarium</taxon>
    </lineage>
</organism>
<dbReference type="GO" id="GO:0005634">
    <property type="term" value="C:nucleus"/>
    <property type="evidence" value="ECO:0007669"/>
    <property type="project" value="UniProtKB-SubCell"/>
</dbReference>
<sequence length="446" mass="50080">MPASECMSVLRQQKTDLLRQYRLGAEYALLKANFLQSSDLLVLQALVLFLTFVRNSDYEPDMHTLTSLAVGNAMRIGLHCEEGTSQLSTFEVEMRRRLWWQVYVLDVRIALECDVQPNIIEQVFNTRKPLNVNDSTLDPLADALPQDVIGKTMMTLTLIRVQTSELTRRILFSDDFNKANCYSTLSQAQKCDMIDDLRSKIETKYLAYYSSQIPLDIIASATARLLFAKLKVMVSMPQASQGRGNPFRENYLALCLEVLKESHKVRCYKSGRPWSWLFETCVEWNALAYVMLDLCVAPVGNNVVAAWSLVEDIYEEWQGDVNLAEDRRWPHIEALWSEATTAKRRAFDVQAPPSSQSLSFDIPDPSTNSTAFLSTNGQDGHGLTAGKSTLNESECLGLQCFGAFDTMSSVSGLQEDSPMSLSSLPGVGTACEWSASLFEQYWQITG</sequence>
<keyword evidence="5" id="KW-1185">Reference proteome</keyword>